<comment type="caution">
    <text evidence="1">The sequence shown here is derived from an EMBL/GenBank/DDBJ whole genome shotgun (WGS) entry which is preliminary data.</text>
</comment>
<gene>
    <name evidence="1" type="ORF">ACFS5J_08115</name>
</gene>
<dbReference type="EMBL" id="JBHUPC010000013">
    <property type="protein sequence ID" value="MFD2891972.1"/>
    <property type="molecule type" value="Genomic_DNA"/>
</dbReference>
<dbReference type="Proteomes" id="UP001597534">
    <property type="component" value="Unassembled WGS sequence"/>
</dbReference>
<proteinExistence type="predicted"/>
<name>A0ABW5YMG2_9FLAO</name>
<dbReference type="RefSeq" id="WP_379811590.1">
    <property type="nucleotide sequence ID" value="NZ_JBHUPC010000013.1"/>
</dbReference>
<organism evidence="1 2">
    <name type="scientific">Flavobacterium chuncheonense</name>
    <dbReference type="NCBI Taxonomy" id="2026653"/>
    <lineage>
        <taxon>Bacteria</taxon>
        <taxon>Pseudomonadati</taxon>
        <taxon>Bacteroidota</taxon>
        <taxon>Flavobacteriia</taxon>
        <taxon>Flavobacteriales</taxon>
        <taxon>Flavobacteriaceae</taxon>
        <taxon>Flavobacterium</taxon>
    </lineage>
</organism>
<evidence type="ECO:0000313" key="1">
    <source>
        <dbReference type="EMBL" id="MFD2891972.1"/>
    </source>
</evidence>
<accession>A0ABW5YMG2</accession>
<evidence type="ECO:0008006" key="3">
    <source>
        <dbReference type="Google" id="ProtNLM"/>
    </source>
</evidence>
<reference evidence="2" key="1">
    <citation type="journal article" date="2019" name="Int. J. Syst. Evol. Microbiol.">
        <title>The Global Catalogue of Microorganisms (GCM) 10K type strain sequencing project: providing services to taxonomists for standard genome sequencing and annotation.</title>
        <authorList>
            <consortium name="The Broad Institute Genomics Platform"/>
            <consortium name="The Broad Institute Genome Sequencing Center for Infectious Disease"/>
            <person name="Wu L."/>
            <person name="Ma J."/>
        </authorList>
    </citation>
    <scope>NUCLEOTIDE SEQUENCE [LARGE SCALE GENOMIC DNA]</scope>
    <source>
        <strain evidence="2">KCTC 22671</strain>
    </source>
</reference>
<protein>
    <recommendedName>
        <fullName evidence="3">50S ribosomal protein L29</fullName>
    </recommendedName>
</protein>
<keyword evidence="2" id="KW-1185">Reference proteome</keyword>
<evidence type="ECO:0000313" key="2">
    <source>
        <dbReference type="Proteomes" id="UP001597534"/>
    </source>
</evidence>
<sequence>MKKNISLEKLEKKLDKQLVEFRKYRTENGLQAKKKGILSKIFS</sequence>